<dbReference type="InterPro" id="IPR025965">
    <property type="entry name" value="FlgD/Vpr_Ig-like"/>
</dbReference>
<evidence type="ECO:0000313" key="2">
    <source>
        <dbReference type="EMBL" id="URA10564.1"/>
    </source>
</evidence>
<dbReference type="KEGG" id="taqu:KDW03_01815"/>
<dbReference type="RefSeq" id="WP_271435689.1">
    <property type="nucleotide sequence ID" value="NZ_CP073355.1"/>
</dbReference>
<sequence>MKAMRYIFFLTLVVSMWGRSLYYYQDFSNPAMDATNYNGGGWRWNFRMARDMIAHDIYNDHGGGGGPDNTALVRRGPNLLEVYGRPNNGALWWNTWYIGDGAKFTPAGAGLGTINATPEEPFGFTVIRYTNSLDQRAYTGAGGSQKWVYMGVWIASDNGTSQPYERWEDFAYFFEKSALDGSDNVLPSTYGYFAGYENIVPFSSLLTDIDGNTVGTILNVTNTFQRTYDDRNETTYLNTPAYHFTGGNGYVNPVVRPLGIRVTHDGRKVSFYVNYNPLGTTPNLSNAWVKVGEKEVTWTTNLVAFLGTETCYWGSGHTETQFDHFLIRTVASNVMAQISPIRAMTNRSIPFKLTINVTTHPNDSGVQEIYVKKPVGYGAWNTAGVAVTNSQYGGLQNNGASPPASGRFQVKELPSGELYIRFWAQSKTSHNIVTNGTIDIYFTLTTPSTPNPAGDNFEVYVDSVKHTDTAQDSIFDAVNGLPYATTGRQKAREAFSESLRVQVYRAPEAYAKVEYTPVPLIVGTEESSFTVKLSTEGLPDIPPISAARIYVPDGFTVSNNGGGKTNIVSTALGVVPSYRNIWITNLNGSNFIWIWYTNLSGGGLPPGVSLDRISFTVNGTPSLAPGMVYSNFLWQVEVDSSALVSGALWKKAGTNAVYTSQLVRVALSNAQVAGFIDPSEVAIRPVYQSNAIRYTYTLKNEGKPGNVIYSVKIDIPGVYSNNSLSNVSLTPSGTWAYSNNALWVTYTTPLDSDQVSTIQFFAAFTNTNVKGSAEFAEFKLYADNGNSAGYVLQYENAPKTWRVTIAPPVPKAEHSILWLKDSQTTNSPLFTTAHVSNRFLHTLYNISSSGVDILSAQILFPTNLIASISNVSSGKATNVSLTTNSGWFVITLKYAANSVKSFYDDVAQSKDTIEIYLADRITLPTNFVVPMYVFKTPSPTNDIYSSNAATIGLFYQGSNKIYVEYPIPEAAQGILPGDIDVTTETNRMSFVLSNFGLVGNTLYRCTITIPTNISTNLRNFTLTNKSGTSLGTPSYNPLTGSVTMVFSSPVDGGQQAYLHFDMIDHVSDRDLLNVGFTVSVSNQRGWFTITNVADGYYGSINFRLPKPRGGIRVLPNVFYVNTNGPAVITQDMVITVTNSGFAGDKIQEVLLVIPSVLTNTVLWVHSSRLGFSSTNSGFFTLTPTNILITYSGTHVLTGGSSDQLRVTFVIQNRHLLPQLGEWEGLAYNGFVDYGTIPETRYFPLTNVWSVGERKVYGTAMGHALVNPTSLPRTMTNGSMTIILTNGIAQGMALRAVSIAIPEPFVVITNSLTVDGIPAARTISNNKIWVDFGENGMPAGARFALLFNWKKPILADPTNVSWRTEVYYLSNWQMVPQDALQMTEQTVTHVMPVLYATVSPTEVNKDLDNVAYTLVVSNGGEPGNRIPLIRLWIPETNGQKVITNMTAMSSSRGATLIWSNDQHLYLVYTNVGWLDPGQKDTITFTGWDNQTTATFEGQWKLYASGALWEPLTNRERENTGQLPGSLVLRFVVPPYNTTYAVPPNSLNTVKLTNVLTIELQNISSRSEDDITNVRVHLPWPLTNVVSVQSSKMSGYTVGMFTNEVRTNRIVVVNYSAGRMKPSSNDTLVLTLIDTLEQGETNVWIEIESRFSTSGNTFVSGILAPNSTNLVRFVMPLPEARILLAENEVYTTHRKVTLVWSISNSGERENTIKQVVLTVPQAFTNGLTVASILTNGWITNISVIGSSNIRLMLSNLLPNRVCEFKLVLSNILTNAQTVSNWRISLSNGYYETNMSFVVLVKDAPSAIVSPQTVYSTRSNHYVNVIVENNASGVSSLKKVKVTVPNFFTNIVSVTSSRVAVITQGGNTVTFDYAEPLLKGESDTLSFTLMDATNFISTNILWDVEVDNGNGWAKAKEKDVGSLLQTVKREIPQPSYSWITTWYVSGVIGKTNLAAVVVSNAGEEENGILTNEILLPEKMRSVIPGTVQVSYPGAAVSWVGNERIRVVYPAGGLLPGQTNLLTFQFTNLVEQPERVIVQMYAYNGAEMGAYSQQFIDFEAAQLDSEGYVENHQILYSIDHDAVIRYVVRNGSYNRPIKKLLLNFDNEKLHVLNIRSANLQRSLAYTTNSTNLLIDYENDAIPDQNGQDTVEIFVTYTNIVNWTNDMSSWVWYQGASVWAITKPSVGETNILPVLLADFGRVKGVILPGFANPSIKLYKKGTSVLAQDKFGADLVVGADLSGAYTLDFVMPGEYDIGFIGKNYIEIRKTGITVVSNIVTNIGTNKMEHDLLSPDATGEQTVVCLDDMETAITFPSGTIGENFRLDIWITNMTPEQQAATEQKPIQVPLDKANAKAWIFVIRNAKGEEQPEQWLKNDATITIAYDPAYISAQGWSEEKLSVYYWRATTKQWVKLGGVVDRNAHTIKVKVSYLHKYYTVMADSAEKVKEGFISVRVDPKVFTPRRGGREVQNMKLSIVFEQPVEKYVVKIYDLKGNLVYKVERSGEFASGEVYWDGKDLSGYDVAGGVYVYKIEAGGHVYSGTIVIAR</sequence>
<reference evidence="2" key="2">
    <citation type="submission" date="2022-06" db="EMBL/GenBank/DDBJ databases">
        <title>Thermospira aquatica gen. nov., sp. nov.</title>
        <authorList>
            <person name="Ben Ali Gam Z."/>
            <person name="Labat M."/>
        </authorList>
    </citation>
    <scope>NUCLEOTIDE SEQUENCE</scope>
    <source>
        <strain evidence="2">F1F22</strain>
    </source>
</reference>
<dbReference type="Proteomes" id="UP001056539">
    <property type="component" value="Chromosome"/>
</dbReference>
<keyword evidence="3" id="KW-1185">Reference proteome</keyword>
<dbReference type="Gene3D" id="2.60.40.4070">
    <property type="match status" value="1"/>
</dbReference>
<organism evidence="2 3">
    <name type="scientific">Thermospira aquatica</name>
    <dbReference type="NCBI Taxonomy" id="2828656"/>
    <lineage>
        <taxon>Bacteria</taxon>
        <taxon>Pseudomonadati</taxon>
        <taxon>Spirochaetota</taxon>
        <taxon>Spirochaetia</taxon>
        <taxon>Brevinematales</taxon>
        <taxon>Thermospiraceae</taxon>
        <taxon>Thermospira</taxon>
    </lineage>
</organism>
<gene>
    <name evidence="2" type="ORF">KDW03_01815</name>
</gene>
<reference evidence="2" key="1">
    <citation type="submission" date="2021-04" db="EMBL/GenBank/DDBJ databases">
        <authorList>
            <person name="Postec A."/>
        </authorList>
    </citation>
    <scope>NUCLEOTIDE SEQUENCE</scope>
    <source>
        <strain evidence="2">F1F22</strain>
    </source>
</reference>
<proteinExistence type="predicted"/>
<accession>A0AAX3BE36</accession>
<evidence type="ECO:0000259" key="1">
    <source>
        <dbReference type="Pfam" id="PF13860"/>
    </source>
</evidence>
<evidence type="ECO:0000313" key="3">
    <source>
        <dbReference type="Proteomes" id="UP001056539"/>
    </source>
</evidence>
<name>A0AAX3BE36_9SPIR</name>
<protein>
    <recommendedName>
        <fullName evidence="1">FlgD/Vpr Ig-like domain-containing protein</fullName>
    </recommendedName>
</protein>
<dbReference type="Pfam" id="PF13860">
    <property type="entry name" value="FlgD_ig"/>
    <property type="match status" value="1"/>
</dbReference>
<dbReference type="EMBL" id="CP073355">
    <property type="protein sequence ID" value="URA10564.1"/>
    <property type="molecule type" value="Genomic_DNA"/>
</dbReference>
<feature type="domain" description="FlgD/Vpr Ig-like" evidence="1">
    <location>
        <begin position="2464"/>
        <end position="2528"/>
    </location>
</feature>